<gene>
    <name evidence="1" type="ORF">L2E82_22958</name>
</gene>
<dbReference type="EMBL" id="CM042012">
    <property type="protein sequence ID" value="KAI3751867.1"/>
    <property type="molecule type" value="Genomic_DNA"/>
</dbReference>
<keyword evidence="2" id="KW-1185">Reference proteome</keyword>
<reference evidence="1 2" key="2">
    <citation type="journal article" date="2022" name="Mol. Ecol. Resour.">
        <title>The genomes of chicory, endive, great burdock and yacon provide insights into Asteraceae paleo-polyploidization history and plant inulin production.</title>
        <authorList>
            <person name="Fan W."/>
            <person name="Wang S."/>
            <person name="Wang H."/>
            <person name="Wang A."/>
            <person name="Jiang F."/>
            <person name="Liu H."/>
            <person name="Zhao H."/>
            <person name="Xu D."/>
            <person name="Zhang Y."/>
        </authorList>
    </citation>
    <scope>NUCLEOTIDE SEQUENCE [LARGE SCALE GENOMIC DNA]</scope>
    <source>
        <strain evidence="2">cv. Punajuju</strain>
        <tissue evidence="1">Leaves</tissue>
    </source>
</reference>
<evidence type="ECO:0000313" key="2">
    <source>
        <dbReference type="Proteomes" id="UP001055811"/>
    </source>
</evidence>
<evidence type="ECO:0000313" key="1">
    <source>
        <dbReference type="EMBL" id="KAI3751867.1"/>
    </source>
</evidence>
<sequence length="137" mass="15982">MESTSKRPRKTNKAEKVRLTKKRLSSYEETVLDLRKSGYNEQEIEELMGTTDTQQCDELRVYRSYTLFDVPVTLHEEKGIEETTIDEVNFVLETIVPVFEFQKIPKVRQKSERITLAKLKKKVDGPGLTQDEPMELD</sequence>
<accession>A0ACB9DZ73</accession>
<name>A0ACB9DZ73_CICIN</name>
<proteinExistence type="predicted"/>
<reference evidence="2" key="1">
    <citation type="journal article" date="2022" name="Mol. Ecol. Resour.">
        <title>The genomes of chicory, endive, great burdock and yacon provide insights into Asteraceae palaeo-polyploidization history and plant inulin production.</title>
        <authorList>
            <person name="Fan W."/>
            <person name="Wang S."/>
            <person name="Wang H."/>
            <person name="Wang A."/>
            <person name="Jiang F."/>
            <person name="Liu H."/>
            <person name="Zhao H."/>
            <person name="Xu D."/>
            <person name="Zhang Y."/>
        </authorList>
    </citation>
    <scope>NUCLEOTIDE SEQUENCE [LARGE SCALE GENOMIC DNA]</scope>
    <source>
        <strain evidence="2">cv. Punajuju</strain>
    </source>
</reference>
<comment type="caution">
    <text evidence="1">The sequence shown here is derived from an EMBL/GenBank/DDBJ whole genome shotgun (WGS) entry which is preliminary data.</text>
</comment>
<organism evidence="1 2">
    <name type="scientific">Cichorium intybus</name>
    <name type="common">Chicory</name>
    <dbReference type="NCBI Taxonomy" id="13427"/>
    <lineage>
        <taxon>Eukaryota</taxon>
        <taxon>Viridiplantae</taxon>
        <taxon>Streptophyta</taxon>
        <taxon>Embryophyta</taxon>
        <taxon>Tracheophyta</taxon>
        <taxon>Spermatophyta</taxon>
        <taxon>Magnoliopsida</taxon>
        <taxon>eudicotyledons</taxon>
        <taxon>Gunneridae</taxon>
        <taxon>Pentapetalae</taxon>
        <taxon>asterids</taxon>
        <taxon>campanulids</taxon>
        <taxon>Asterales</taxon>
        <taxon>Asteraceae</taxon>
        <taxon>Cichorioideae</taxon>
        <taxon>Cichorieae</taxon>
        <taxon>Cichoriinae</taxon>
        <taxon>Cichorium</taxon>
    </lineage>
</organism>
<dbReference type="Proteomes" id="UP001055811">
    <property type="component" value="Linkage Group LG04"/>
</dbReference>
<protein>
    <submittedName>
        <fullName evidence="1">Uncharacterized protein</fullName>
    </submittedName>
</protein>